<comment type="caution">
    <text evidence="2">The sequence shown here is derived from an EMBL/GenBank/DDBJ whole genome shotgun (WGS) entry which is preliminary data.</text>
</comment>
<evidence type="ECO:0000313" key="3">
    <source>
        <dbReference type="Proteomes" id="UP000314294"/>
    </source>
</evidence>
<keyword evidence="3" id="KW-1185">Reference proteome</keyword>
<evidence type="ECO:0000313" key="2">
    <source>
        <dbReference type="EMBL" id="TNN42723.1"/>
    </source>
</evidence>
<protein>
    <submittedName>
        <fullName evidence="2">Uncharacterized protein</fullName>
    </submittedName>
</protein>
<reference evidence="2 3" key="1">
    <citation type="submission" date="2019-03" db="EMBL/GenBank/DDBJ databases">
        <title>First draft genome of Liparis tanakae, snailfish: a comprehensive survey of snailfish specific genes.</title>
        <authorList>
            <person name="Kim W."/>
            <person name="Song I."/>
            <person name="Jeong J.-H."/>
            <person name="Kim D."/>
            <person name="Kim S."/>
            <person name="Ryu S."/>
            <person name="Song J.Y."/>
            <person name="Lee S.K."/>
        </authorList>
    </citation>
    <scope>NUCLEOTIDE SEQUENCE [LARGE SCALE GENOMIC DNA]</scope>
    <source>
        <tissue evidence="2">Muscle</tissue>
    </source>
</reference>
<name>A0A4Z2FPL3_9TELE</name>
<dbReference type="EMBL" id="SRLO01001017">
    <property type="protein sequence ID" value="TNN42723.1"/>
    <property type="molecule type" value="Genomic_DNA"/>
</dbReference>
<accession>A0A4Z2FPL3</accession>
<evidence type="ECO:0000256" key="1">
    <source>
        <dbReference type="SAM" id="MobiDB-lite"/>
    </source>
</evidence>
<gene>
    <name evidence="2" type="ORF">EYF80_047083</name>
</gene>
<sequence length="145" mass="15557">MQEEPVKGQELTAESPAGRELRICVSLRKRPAGRRPSGAEDRGHNVMSTGVTDSPAPCRRRMASLSGFPFRPTPLMARTRSPMWMAPVLQGRGGGGGGGGGVIRVHPEEAEPFLVRPEMAMGSKGSSVPEMVMPRGPLYRFSSTV</sequence>
<dbReference type="Proteomes" id="UP000314294">
    <property type="component" value="Unassembled WGS sequence"/>
</dbReference>
<dbReference type="AlphaFoldDB" id="A0A4Z2FPL3"/>
<proteinExistence type="predicted"/>
<feature type="region of interest" description="Disordered" evidence="1">
    <location>
        <begin position="1"/>
        <end position="74"/>
    </location>
</feature>
<organism evidence="2 3">
    <name type="scientific">Liparis tanakae</name>
    <name type="common">Tanaka's snailfish</name>
    <dbReference type="NCBI Taxonomy" id="230148"/>
    <lineage>
        <taxon>Eukaryota</taxon>
        <taxon>Metazoa</taxon>
        <taxon>Chordata</taxon>
        <taxon>Craniata</taxon>
        <taxon>Vertebrata</taxon>
        <taxon>Euteleostomi</taxon>
        <taxon>Actinopterygii</taxon>
        <taxon>Neopterygii</taxon>
        <taxon>Teleostei</taxon>
        <taxon>Neoteleostei</taxon>
        <taxon>Acanthomorphata</taxon>
        <taxon>Eupercaria</taxon>
        <taxon>Perciformes</taxon>
        <taxon>Cottioidei</taxon>
        <taxon>Cottales</taxon>
        <taxon>Liparidae</taxon>
        <taxon>Liparis</taxon>
    </lineage>
</organism>